<dbReference type="InterPro" id="IPR001296">
    <property type="entry name" value="Glyco_trans_1"/>
</dbReference>
<proteinExistence type="predicted"/>
<evidence type="ECO:0000313" key="2">
    <source>
        <dbReference type="EMBL" id="ASJ74540.1"/>
    </source>
</evidence>
<feature type="domain" description="Glycosyl transferase family 1" evidence="1">
    <location>
        <begin position="199"/>
        <end position="353"/>
    </location>
</feature>
<dbReference type="EMBL" id="CP018632">
    <property type="protein sequence ID" value="ASJ74540.1"/>
    <property type="molecule type" value="Genomic_DNA"/>
</dbReference>
<dbReference type="PANTHER" id="PTHR45947">
    <property type="entry name" value="SULFOQUINOVOSYL TRANSFERASE SQD2"/>
    <property type="match status" value="1"/>
</dbReference>
<dbReference type="KEGG" id="gai:IMCC3135_22350"/>
<name>A0A2Z2P0A0_9GAMM</name>
<dbReference type="RefSeq" id="WP_157736180.1">
    <property type="nucleotide sequence ID" value="NZ_CP018632.1"/>
</dbReference>
<dbReference type="Pfam" id="PF00534">
    <property type="entry name" value="Glycos_transf_1"/>
    <property type="match status" value="1"/>
</dbReference>
<evidence type="ECO:0000313" key="3">
    <source>
        <dbReference type="Proteomes" id="UP000250079"/>
    </source>
</evidence>
<evidence type="ECO:0000259" key="1">
    <source>
        <dbReference type="Pfam" id="PF00534"/>
    </source>
</evidence>
<protein>
    <recommendedName>
        <fullName evidence="1">Glycosyl transferase family 1 domain-containing protein</fullName>
    </recommendedName>
</protein>
<accession>A0A2Z2P0A0</accession>
<dbReference type="OrthoDB" id="6194329at2"/>
<dbReference type="InterPro" id="IPR050194">
    <property type="entry name" value="Glycosyltransferase_grp1"/>
</dbReference>
<dbReference type="SUPFAM" id="SSF53756">
    <property type="entry name" value="UDP-Glycosyltransferase/glycogen phosphorylase"/>
    <property type="match status" value="1"/>
</dbReference>
<gene>
    <name evidence="2" type="ORF">IMCC3135_22350</name>
</gene>
<dbReference type="CDD" id="cd03801">
    <property type="entry name" value="GT4_PimA-like"/>
    <property type="match status" value="1"/>
</dbReference>
<dbReference type="Gene3D" id="3.40.50.2000">
    <property type="entry name" value="Glycogen Phosphorylase B"/>
    <property type="match status" value="2"/>
</dbReference>
<dbReference type="AlphaFoldDB" id="A0A2Z2P0A0"/>
<dbReference type="GO" id="GO:0016757">
    <property type="term" value="F:glycosyltransferase activity"/>
    <property type="evidence" value="ECO:0007669"/>
    <property type="project" value="InterPro"/>
</dbReference>
<dbReference type="PANTHER" id="PTHR45947:SF3">
    <property type="entry name" value="SULFOQUINOVOSYL TRANSFERASE SQD2"/>
    <property type="match status" value="1"/>
</dbReference>
<sequence>MSEADKSQATNQAGIKRVVFVQKFVPHYRLPLFENLREQFAQQGIEFVLIYGPPDAYEGSKIRMEYPEWGHRVKSLIIPLPGKFTRYLYWQGSPFKVRRGDVVIVEHASKLLDNYLLFALQQIGWISMCYFGHGKNFQSHREIGLARKLKQLMVRRVARWFAYTEISRQALLEQEVPDERIVVVNNTLTVTRKLEESEVQRHKSRFVYIGGLYDDKRLDLIFQSMQNLQAEHPELELVVAGTGPDQAMVESFASKHDWCNYVGSVFGEDRDRLLLSASAMVVPGAVGLVAIDSFHYAIPIITTRCDNHGPEVAYLENGDNALILDSKGDVESYTSLLRQFLESAELSEQLREGCRRSANRYTIQDTASKIVDGVLGL</sequence>
<dbReference type="Proteomes" id="UP000250079">
    <property type="component" value="Chromosome"/>
</dbReference>
<reference evidence="2 3" key="1">
    <citation type="submission" date="2016-12" db="EMBL/GenBank/DDBJ databases">
        <authorList>
            <person name="Song W.-J."/>
            <person name="Kurnit D.M."/>
        </authorList>
    </citation>
    <scope>NUCLEOTIDE SEQUENCE [LARGE SCALE GENOMIC DNA]</scope>
    <source>
        <strain evidence="2 3">IMCC3135</strain>
    </source>
</reference>
<organism evidence="2 3">
    <name type="scientific">Granulosicoccus antarcticus IMCC3135</name>
    <dbReference type="NCBI Taxonomy" id="1192854"/>
    <lineage>
        <taxon>Bacteria</taxon>
        <taxon>Pseudomonadati</taxon>
        <taxon>Pseudomonadota</taxon>
        <taxon>Gammaproteobacteria</taxon>
        <taxon>Chromatiales</taxon>
        <taxon>Granulosicoccaceae</taxon>
        <taxon>Granulosicoccus</taxon>
    </lineage>
</organism>
<keyword evidence="3" id="KW-1185">Reference proteome</keyword>